<proteinExistence type="predicted"/>
<dbReference type="Pfam" id="PF13374">
    <property type="entry name" value="TPR_10"/>
    <property type="match status" value="1"/>
</dbReference>
<reference evidence="3 5" key="1">
    <citation type="submission" date="2020-01" db="EMBL/GenBank/DDBJ databases">
        <authorList>
            <consortium name="DOE Joint Genome Institute"/>
            <person name="Haridas S."/>
            <person name="Albert R."/>
            <person name="Binder M."/>
            <person name="Bloem J."/>
            <person name="Labutti K."/>
            <person name="Salamov A."/>
            <person name="Andreopoulos B."/>
            <person name="Baker S.E."/>
            <person name="Barry K."/>
            <person name="Bills G."/>
            <person name="Bluhm B.H."/>
            <person name="Cannon C."/>
            <person name="Castanera R."/>
            <person name="Culley D.E."/>
            <person name="Daum C."/>
            <person name="Ezra D."/>
            <person name="Gonzalez J.B."/>
            <person name="Henrissat B."/>
            <person name="Kuo A."/>
            <person name="Liang C."/>
            <person name="Lipzen A."/>
            <person name="Lutzoni F."/>
            <person name="Magnuson J."/>
            <person name="Mondo S."/>
            <person name="Nolan M."/>
            <person name="Ohm R."/>
            <person name="Pangilinan J."/>
            <person name="Park H.-J."/>
            <person name="Ramirez L."/>
            <person name="Alfaro M."/>
            <person name="Sun H."/>
            <person name="Tritt A."/>
            <person name="Yoshinaga Y."/>
            <person name="Zwiers L.-H."/>
            <person name="Turgeon B.G."/>
            <person name="Goodwin S.B."/>
            <person name="Spatafora J.W."/>
            <person name="Crous P.W."/>
            <person name="Grigoriev I.V."/>
        </authorList>
    </citation>
    <scope>NUCLEOTIDE SEQUENCE</scope>
    <source>
        <strain evidence="3 5">CBS 781.70</strain>
    </source>
</reference>
<dbReference type="PANTHER" id="PTHR35205">
    <property type="entry name" value="NB-ARC AND TPR DOMAIN PROTEIN"/>
    <property type="match status" value="1"/>
</dbReference>
<dbReference type="Gene3D" id="3.40.50.300">
    <property type="entry name" value="P-loop containing nucleotide triphosphate hydrolases"/>
    <property type="match status" value="1"/>
</dbReference>
<organism evidence="3">
    <name type="scientific">Eremomyces bilateralis CBS 781.70</name>
    <dbReference type="NCBI Taxonomy" id="1392243"/>
    <lineage>
        <taxon>Eukaryota</taxon>
        <taxon>Fungi</taxon>
        <taxon>Dikarya</taxon>
        <taxon>Ascomycota</taxon>
        <taxon>Pezizomycotina</taxon>
        <taxon>Dothideomycetes</taxon>
        <taxon>Dothideomycetes incertae sedis</taxon>
        <taxon>Eremomycetales</taxon>
        <taxon>Eremomycetaceae</taxon>
        <taxon>Eremomyces</taxon>
    </lineage>
</organism>
<dbReference type="SMART" id="SM00028">
    <property type="entry name" value="TPR"/>
    <property type="match status" value="5"/>
</dbReference>
<dbReference type="AlphaFoldDB" id="A0A6G1GB41"/>
<reference evidence="5" key="3">
    <citation type="submission" date="2025-04" db="UniProtKB">
        <authorList>
            <consortium name="RefSeq"/>
        </authorList>
    </citation>
    <scope>IDENTIFICATION</scope>
    <source>
        <strain evidence="5">CBS 781.70</strain>
    </source>
</reference>
<feature type="domain" description="DUF7779" evidence="2">
    <location>
        <begin position="276"/>
        <end position="358"/>
    </location>
</feature>
<keyword evidence="4" id="KW-1185">Reference proteome</keyword>
<dbReference type="PANTHER" id="PTHR35205:SF1">
    <property type="entry name" value="ZU5 DOMAIN-CONTAINING PROTEIN"/>
    <property type="match status" value="1"/>
</dbReference>
<evidence type="ECO:0000313" key="4">
    <source>
        <dbReference type="Proteomes" id="UP000504638"/>
    </source>
</evidence>
<dbReference type="InterPro" id="IPR027417">
    <property type="entry name" value="P-loop_NTPase"/>
</dbReference>
<dbReference type="InterPro" id="IPR011990">
    <property type="entry name" value="TPR-like_helical_dom_sf"/>
</dbReference>
<accession>A0A6G1GB41</accession>
<dbReference type="Pfam" id="PF13424">
    <property type="entry name" value="TPR_12"/>
    <property type="match status" value="1"/>
</dbReference>
<gene>
    <name evidence="3 5" type="ORF">P152DRAFT_391060</name>
</gene>
<dbReference type="Gene3D" id="1.25.40.10">
    <property type="entry name" value="Tetratricopeptide repeat domain"/>
    <property type="match status" value="2"/>
</dbReference>
<dbReference type="GeneID" id="54416648"/>
<dbReference type="Pfam" id="PF25000">
    <property type="entry name" value="DUF7779"/>
    <property type="match status" value="1"/>
</dbReference>
<evidence type="ECO:0000259" key="1">
    <source>
        <dbReference type="Pfam" id="PF00931"/>
    </source>
</evidence>
<dbReference type="RefSeq" id="XP_033536939.1">
    <property type="nucleotide sequence ID" value="XM_033676078.1"/>
</dbReference>
<dbReference type="OrthoDB" id="6161812at2759"/>
<reference evidence="5" key="2">
    <citation type="submission" date="2020-04" db="EMBL/GenBank/DDBJ databases">
        <authorList>
            <consortium name="NCBI Genome Project"/>
        </authorList>
    </citation>
    <scope>NUCLEOTIDE SEQUENCE</scope>
    <source>
        <strain evidence="5">CBS 781.70</strain>
    </source>
</reference>
<sequence length="762" mass="87533">MPLSRNTDFFGRKATLDDLRDALLPQEPANDEVGKGTNNIKSFSILGPAGIGKTQVVIEFVHLHMHCFDAVFWIHADERSKIIEDVNKITKQLGLVDEASADSDDQILTRDLFKTWLENPVRTFASTSAQSRASWLLILDHVIDPKILDEFWPAKGETGSILITSRRNTLWNAATYPSGTLQPFTPEEAVDFIGILAQRDMSEEERQCARLISDKVKGYPLALKYLTGGIVEQNISFAEFLIQDHGRSAKRRRNINPVVRFIDNEEHSFLESAFDSISHSRPLLDVLSMLDPDHIPLDILKAPSTGFRLPGYPSTEQALRSSVQQLFKYSLVVKNKIPESLLMHRIVQDAARKQMEPDYYRAVFNACVTLISSKWPFREFTWRHGTSRWDQCEELLPHVMTLRGFASKHNTRMDDLHGAFAYARLVCDCGWYCHERGKTTESDMFGSIAQKICEELKQFYPLDLVNADKNPSEQQVADALAEILHNRGVVAVEVNWRRESLEHLTRFNEMMLQELGDRPAGQDMRLALSFNELGCAYMLRDNFEKGEECFQKSISSMEKLDNFEKWQISLPLVNLGFVYWLIGRNSEALDVLLEGLSVRERKFGYNDRESFITGRFLYALGNAYASLEMFDESLQYHGRALDHYRETLGSRHHRTADTYIRIADNFLRLKDGEHALALVEKAIQIYLSSAAFTAEAARARYWKSKVLRKLGQVKGAENEEKEALKLYREARQKFQDIMPEDKRPFEELEGVDFDRLIVFWSR</sequence>
<dbReference type="InterPro" id="IPR056681">
    <property type="entry name" value="DUF7779"/>
</dbReference>
<dbReference type="Pfam" id="PF00931">
    <property type="entry name" value="NB-ARC"/>
    <property type="match status" value="1"/>
</dbReference>
<evidence type="ECO:0000313" key="5">
    <source>
        <dbReference type="RefSeq" id="XP_033536939.1"/>
    </source>
</evidence>
<dbReference type="InterPro" id="IPR002182">
    <property type="entry name" value="NB-ARC"/>
</dbReference>
<dbReference type="EMBL" id="ML975151">
    <property type="protein sequence ID" value="KAF1815308.1"/>
    <property type="molecule type" value="Genomic_DNA"/>
</dbReference>
<protein>
    <submittedName>
        <fullName evidence="3 5">TPR-like protein</fullName>
    </submittedName>
</protein>
<dbReference type="InterPro" id="IPR019734">
    <property type="entry name" value="TPR_rpt"/>
</dbReference>
<dbReference type="SUPFAM" id="SSF52540">
    <property type="entry name" value="P-loop containing nucleoside triphosphate hydrolases"/>
    <property type="match status" value="1"/>
</dbReference>
<evidence type="ECO:0000259" key="2">
    <source>
        <dbReference type="Pfam" id="PF25000"/>
    </source>
</evidence>
<evidence type="ECO:0000313" key="3">
    <source>
        <dbReference type="EMBL" id="KAF1815308.1"/>
    </source>
</evidence>
<dbReference type="GO" id="GO:0043531">
    <property type="term" value="F:ADP binding"/>
    <property type="evidence" value="ECO:0007669"/>
    <property type="project" value="InterPro"/>
</dbReference>
<dbReference type="SUPFAM" id="SSF48452">
    <property type="entry name" value="TPR-like"/>
    <property type="match status" value="1"/>
</dbReference>
<name>A0A6G1GB41_9PEZI</name>
<dbReference type="Proteomes" id="UP000504638">
    <property type="component" value="Unplaced"/>
</dbReference>
<feature type="domain" description="NB-ARC" evidence="1">
    <location>
        <begin position="38"/>
        <end position="191"/>
    </location>
</feature>